<evidence type="ECO:0000256" key="7">
    <source>
        <dbReference type="ARBA" id="ARBA00022741"/>
    </source>
</evidence>
<feature type="binding site" evidence="17">
    <location>
        <begin position="80"/>
        <end position="82"/>
    </location>
    <ligand>
        <name>ATP</name>
        <dbReference type="ChEBI" id="CHEBI:30616"/>
    </ligand>
</feature>
<gene>
    <name evidence="20" type="ORF">P9B03_15595</name>
</gene>
<protein>
    <submittedName>
        <fullName evidence="20">Diacylglycerol kinase family protein</fullName>
        <ecNumber evidence="20">2.7.1.-</ecNumber>
    </submittedName>
</protein>
<dbReference type="EC" id="2.7.1.-" evidence="20"/>
<name>A0AAW9NVI1_9BACL</name>
<dbReference type="Pfam" id="PF01219">
    <property type="entry name" value="DAGK_prokar"/>
    <property type="match status" value="1"/>
</dbReference>
<evidence type="ECO:0000256" key="8">
    <source>
        <dbReference type="ARBA" id="ARBA00022777"/>
    </source>
</evidence>
<dbReference type="GO" id="GO:0008654">
    <property type="term" value="P:phospholipid biosynthetic process"/>
    <property type="evidence" value="ECO:0007669"/>
    <property type="project" value="UniProtKB-KW"/>
</dbReference>
<feature type="binding site" evidence="17">
    <location>
        <position position="71"/>
    </location>
    <ligand>
        <name>ATP</name>
        <dbReference type="ChEBI" id="CHEBI:30616"/>
    </ligand>
</feature>
<dbReference type="InterPro" id="IPR036945">
    <property type="entry name" value="DAGK_sf"/>
</dbReference>
<evidence type="ECO:0000313" key="20">
    <source>
        <dbReference type="EMBL" id="MEC1179924.1"/>
    </source>
</evidence>
<evidence type="ECO:0000256" key="10">
    <source>
        <dbReference type="ARBA" id="ARBA00022989"/>
    </source>
</evidence>
<feature type="binding site" evidence="18">
    <location>
        <position position="23"/>
    </location>
    <ligand>
        <name>a divalent metal cation</name>
        <dbReference type="ChEBI" id="CHEBI:60240"/>
    </ligand>
</feature>
<evidence type="ECO:0000256" key="5">
    <source>
        <dbReference type="ARBA" id="ARBA00022679"/>
    </source>
</evidence>
<keyword evidence="5 20" id="KW-0808">Transferase</keyword>
<dbReference type="CDD" id="cd14265">
    <property type="entry name" value="UDPK_IM_like"/>
    <property type="match status" value="1"/>
</dbReference>
<feature type="binding site" evidence="17">
    <location>
        <position position="12"/>
    </location>
    <ligand>
        <name>ATP</name>
        <dbReference type="ChEBI" id="CHEBI:30616"/>
    </ligand>
</feature>
<keyword evidence="3" id="KW-1003">Cell membrane</keyword>
<keyword evidence="9 17" id="KW-0067">ATP-binding</keyword>
<comment type="cofactor">
    <cofactor evidence="18">
        <name>Mg(2+)</name>
        <dbReference type="ChEBI" id="CHEBI:18420"/>
    </cofactor>
    <text evidence="18">Mn(2+), Zn(2+), Cd(2+) and Co(2+) support activity to lesser extents.</text>
</comment>
<comment type="subcellular location">
    <subcellularLocation>
        <location evidence="1">Cell membrane</location>
        <topology evidence="1">Multi-pass membrane protein</topology>
    </subcellularLocation>
</comment>
<evidence type="ECO:0000256" key="4">
    <source>
        <dbReference type="ARBA" id="ARBA00022516"/>
    </source>
</evidence>
<dbReference type="RefSeq" id="WP_107838041.1">
    <property type="nucleotide sequence ID" value="NZ_JARSFG010000020.1"/>
</dbReference>
<evidence type="ECO:0000256" key="1">
    <source>
        <dbReference type="ARBA" id="ARBA00004651"/>
    </source>
</evidence>
<evidence type="ECO:0000256" key="14">
    <source>
        <dbReference type="ARBA" id="ARBA00023264"/>
    </source>
</evidence>
<dbReference type="GO" id="GO:0005886">
    <property type="term" value="C:plasma membrane"/>
    <property type="evidence" value="ECO:0007669"/>
    <property type="project" value="UniProtKB-SubCell"/>
</dbReference>
<feature type="transmembrane region" description="Helical" evidence="19">
    <location>
        <begin position="91"/>
        <end position="112"/>
    </location>
</feature>
<keyword evidence="11" id="KW-0443">Lipid metabolism</keyword>
<dbReference type="EMBL" id="JARSFG010000020">
    <property type="protein sequence ID" value="MEC1179924.1"/>
    <property type="molecule type" value="Genomic_DNA"/>
</dbReference>
<keyword evidence="10 19" id="KW-1133">Transmembrane helix</keyword>
<feature type="active site" description="Proton acceptor" evidence="15">
    <location>
        <position position="64"/>
    </location>
</feature>
<evidence type="ECO:0000256" key="15">
    <source>
        <dbReference type="PIRSR" id="PIRSR600829-1"/>
    </source>
</evidence>
<feature type="transmembrane region" description="Helical" evidence="19">
    <location>
        <begin position="51"/>
        <end position="70"/>
    </location>
</feature>
<dbReference type="Gene3D" id="1.10.287.3610">
    <property type="match status" value="1"/>
</dbReference>
<evidence type="ECO:0000256" key="11">
    <source>
        <dbReference type="ARBA" id="ARBA00023098"/>
    </source>
</evidence>
<comment type="similarity">
    <text evidence="2">Belongs to the bacterial diacylglycerol kinase family.</text>
</comment>
<organism evidence="20 21">
    <name type="scientific">Metasolibacillus meyeri</name>
    <dbReference type="NCBI Taxonomy" id="1071052"/>
    <lineage>
        <taxon>Bacteria</taxon>
        <taxon>Bacillati</taxon>
        <taxon>Bacillota</taxon>
        <taxon>Bacilli</taxon>
        <taxon>Bacillales</taxon>
        <taxon>Caryophanaceae</taxon>
        <taxon>Metasolibacillus</taxon>
    </lineage>
</organism>
<dbReference type="InterPro" id="IPR033717">
    <property type="entry name" value="UDPK"/>
</dbReference>
<proteinExistence type="inferred from homology"/>
<feature type="binding site" evidence="17">
    <location>
        <position position="23"/>
    </location>
    <ligand>
        <name>ATP</name>
        <dbReference type="ChEBI" id="CHEBI:30616"/>
    </ligand>
</feature>
<feature type="binding site" evidence="18">
    <location>
        <position position="71"/>
    </location>
    <ligand>
        <name>a divalent metal cation</name>
        <dbReference type="ChEBI" id="CHEBI:60240"/>
    </ligand>
</feature>
<feature type="binding site" evidence="17">
    <location>
        <begin position="89"/>
        <end position="90"/>
    </location>
    <ligand>
        <name>ATP</name>
        <dbReference type="ChEBI" id="CHEBI:30616"/>
    </ligand>
</feature>
<comment type="caution">
    <text evidence="20">The sequence shown here is derived from an EMBL/GenBank/DDBJ whole genome shotgun (WGS) entry which is preliminary data.</text>
</comment>
<evidence type="ECO:0000256" key="9">
    <source>
        <dbReference type="ARBA" id="ARBA00022840"/>
    </source>
</evidence>
<evidence type="ECO:0000256" key="2">
    <source>
        <dbReference type="ARBA" id="ARBA00005967"/>
    </source>
</evidence>
<dbReference type="InterPro" id="IPR000829">
    <property type="entry name" value="DAGK"/>
</dbReference>
<keyword evidence="4" id="KW-0444">Lipid biosynthesis</keyword>
<keyword evidence="13" id="KW-0594">Phospholipid biosynthesis</keyword>
<evidence type="ECO:0000256" key="6">
    <source>
        <dbReference type="ARBA" id="ARBA00022692"/>
    </source>
</evidence>
<keyword evidence="7 17" id="KW-0547">Nucleotide-binding</keyword>
<dbReference type="PANTHER" id="PTHR34299:SF1">
    <property type="entry name" value="DIACYLGLYCEROL KINASE"/>
    <property type="match status" value="1"/>
</dbReference>
<keyword evidence="21" id="KW-1185">Reference proteome</keyword>
<dbReference type="GO" id="GO:0016301">
    <property type="term" value="F:kinase activity"/>
    <property type="evidence" value="ECO:0007669"/>
    <property type="project" value="UniProtKB-KW"/>
</dbReference>
<feature type="transmembrane region" description="Helical" evidence="19">
    <location>
        <begin position="28"/>
        <end position="45"/>
    </location>
</feature>
<dbReference type="AlphaFoldDB" id="A0AAW9NVI1"/>
<evidence type="ECO:0000256" key="12">
    <source>
        <dbReference type="ARBA" id="ARBA00023136"/>
    </source>
</evidence>
<dbReference type="PANTHER" id="PTHR34299">
    <property type="entry name" value="DIACYLGLYCEROL KINASE"/>
    <property type="match status" value="1"/>
</dbReference>
<evidence type="ECO:0000256" key="16">
    <source>
        <dbReference type="PIRSR" id="PIRSR600829-2"/>
    </source>
</evidence>
<feature type="binding site" evidence="16">
    <location>
        <position position="64"/>
    </location>
    <ligand>
        <name>substrate</name>
    </ligand>
</feature>
<keyword evidence="18" id="KW-0460">Magnesium</keyword>
<keyword evidence="8 20" id="KW-0418">Kinase</keyword>
<reference evidence="20 21" key="1">
    <citation type="submission" date="2023-03" db="EMBL/GenBank/DDBJ databases">
        <title>Bacillus Genome Sequencing.</title>
        <authorList>
            <person name="Dunlap C."/>
        </authorList>
    </citation>
    <scope>NUCLEOTIDE SEQUENCE [LARGE SCALE GENOMIC DNA]</scope>
    <source>
        <strain evidence="20 21">B-59205</strain>
    </source>
</reference>
<dbReference type="PROSITE" id="PS01069">
    <property type="entry name" value="DAGK_PROKAR"/>
    <property type="match status" value="1"/>
</dbReference>
<keyword evidence="12 19" id="KW-0472">Membrane</keyword>
<keyword evidence="6 19" id="KW-0812">Transmembrane</keyword>
<keyword evidence="14" id="KW-1208">Phospholipid metabolism</keyword>
<dbReference type="Proteomes" id="UP001344888">
    <property type="component" value="Unassembled WGS sequence"/>
</dbReference>
<dbReference type="GO" id="GO:0005524">
    <property type="term" value="F:ATP binding"/>
    <property type="evidence" value="ECO:0007669"/>
    <property type="project" value="UniProtKB-KW"/>
</dbReference>
<evidence type="ECO:0000256" key="13">
    <source>
        <dbReference type="ARBA" id="ARBA00023209"/>
    </source>
</evidence>
<evidence type="ECO:0000256" key="3">
    <source>
        <dbReference type="ARBA" id="ARBA00022475"/>
    </source>
</evidence>
<accession>A0AAW9NVI1</accession>
<dbReference type="GO" id="GO:0046872">
    <property type="term" value="F:metal ion binding"/>
    <property type="evidence" value="ECO:0007669"/>
    <property type="project" value="UniProtKB-KW"/>
</dbReference>
<sequence>MDIRKFFRSFIYAFQGIVAATKEQNMRFHLASACIVTIAGLLTGLTTLEWLVIVLVIVLVIGAEMINSAIERVVDLATAEIHPLAKAAKDIAAGAVLVFAIGSVIIGVLIFFPKWF</sequence>
<evidence type="ECO:0000256" key="18">
    <source>
        <dbReference type="PIRSR" id="PIRSR600829-4"/>
    </source>
</evidence>
<evidence type="ECO:0000256" key="19">
    <source>
        <dbReference type="SAM" id="Phobius"/>
    </source>
</evidence>
<evidence type="ECO:0000313" key="21">
    <source>
        <dbReference type="Proteomes" id="UP001344888"/>
    </source>
</evidence>
<keyword evidence="18" id="KW-0479">Metal-binding</keyword>
<evidence type="ECO:0000256" key="17">
    <source>
        <dbReference type="PIRSR" id="PIRSR600829-3"/>
    </source>
</evidence>